<dbReference type="EMBL" id="BMFJ01000001">
    <property type="protein sequence ID" value="GGE38189.1"/>
    <property type="molecule type" value="Genomic_DNA"/>
</dbReference>
<dbReference type="AlphaFoldDB" id="A0A917AB79"/>
<keyword evidence="2" id="KW-1185">Reference proteome</keyword>
<protein>
    <submittedName>
        <fullName evidence="1">Uncharacterized protein</fullName>
    </submittedName>
</protein>
<accession>A0A917AB79</accession>
<comment type="caution">
    <text evidence="1">The sequence shown here is derived from an EMBL/GenBank/DDBJ whole genome shotgun (WGS) entry which is preliminary data.</text>
</comment>
<name>A0A917AB79_9RHOB</name>
<evidence type="ECO:0000313" key="2">
    <source>
        <dbReference type="Proteomes" id="UP000612855"/>
    </source>
</evidence>
<proteinExistence type="predicted"/>
<reference evidence="2" key="1">
    <citation type="journal article" date="2019" name="Int. J. Syst. Evol. Microbiol.">
        <title>The Global Catalogue of Microorganisms (GCM) 10K type strain sequencing project: providing services to taxonomists for standard genome sequencing and annotation.</title>
        <authorList>
            <consortium name="The Broad Institute Genomics Platform"/>
            <consortium name="The Broad Institute Genome Sequencing Center for Infectious Disease"/>
            <person name="Wu L."/>
            <person name="Ma J."/>
        </authorList>
    </citation>
    <scope>NUCLEOTIDE SEQUENCE [LARGE SCALE GENOMIC DNA]</scope>
    <source>
        <strain evidence="2">CGMCC 1.12664</strain>
    </source>
</reference>
<dbReference type="Proteomes" id="UP000612855">
    <property type="component" value="Unassembled WGS sequence"/>
</dbReference>
<organism evidence="1 2">
    <name type="scientific">Primorskyibacter flagellatus</name>
    <dbReference type="NCBI Taxonomy" id="1387277"/>
    <lineage>
        <taxon>Bacteria</taxon>
        <taxon>Pseudomonadati</taxon>
        <taxon>Pseudomonadota</taxon>
        <taxon>Alphaproteobacteria</taxon>
        <taxon>Rhodobacterales</taxon>
        <taxon>Roseobacteraceae</taxon>
        <taxon>Primorskyibacter</taxon>
    </lineage>
</organism>
<evidence type="ECO:0000313" key="1">
    <source>
        <dbReference type="EMBL" id="GGE38189.1"/>
    </source>
</evidence>
<gene>
    <name evidence="1" type="ORF">GCM10011360_27470</name>
</gene>
<dbReference type="RefSeq" id="WP_269902647.1">
    <property type="nucleotide sequence ID" value="NZ_BMFJ01000001.1"/>
</dbReference>
<sequence>MLFRPVRLMILLAVAFGAGMLYERERRAEECLQNAGVLRDILCE</sequence>